<dbReference type="InterPro" id="IPR008333">
    <property type="entry name" value="Cbr1-like_FAD-bd_dom"/>
</dbReference>
<dbReference type="InterPro" id="IPR039261">
    <property type="entry name" value="FNR_nucleotide-bd"/>
</dbReference>
<dbReference type="SUPFAM" id="SSF52343">
    <property type="entry name" value="Ferredoxin reductase-like, C-terminal NADP-linked domain"/>
    <property type="match status" value="1"/>
</dbReference>
<dbReference type="GO" id="GO:0016491">
    <property type="term" value="F:oxidoreductase activity"/>
    <property type="evidence" value="ECO:0007669"/>
    <property type="project" value="UniProtKB-KW"/>
</dbReference>
<keyword evidence="9" id="KW-0472">Membrane</keyword>
<dbReference type="PANTHER" id="PTHR47354:SF8">
    <property type="entry name" value="1,2-PHENYLACETYL-COA EPOXIDASE, SUBUNIT E"/>
    <property type="match status" value="1"/>
</dbReference>
<evidence type="ECO:0000256" key="1">
    <source>
        <dbReference type="ARBA" id="ARBA00001974"/>
    </source>
</evidence>
<evidence type="ECO:0000256" key="2">
    <source>
        <dbReference type="ARBA" id="ARBA00022630"/>
    </source>
</evidence>
<dbReference type="InterPro" id="IPR001433">
    <property type="entry name" value="OxRdtase_FAD/NAD-bd"/>
</dbReference>
<feature type="transmembrane region" description="Helical" evidence="9">
    <location>
        <begin position="88"/>
        <end position="104"/>
    </location>
</feature>
<accession>A0A1H2X824</accession>
<keyword evidence="2" id="KW-0285">Flavoprotein</keyword>
<dbReference type="GO" id="GO:0050660">
    <property type="term" value="F:flavin adenine dinucleotide binding"/>
    <property type="evidence" value="ECO:0007669"/>
    <property type="project" value="TreeGrafter"/>
</dbReference>
<dbReference type="Pfam" id="PF00175">
    <property type="entry name" value="NAD_binding_1"/>
    <property type="match status" value="1"/>
</dbReference>
<keyword evidence="4" id="KW-0479">Metal-binding</keyword>
<dbReference type="GO" id="GO:0051537">
    <property type="term" value="F:2 iron, 2 sulfur cluster binding"/>
    <property type="evidence" value="ECO:0007669"/>
    <property type="project" value="UniProtKB-KW"/>
</dbReference>
<keyword evidence="6" id="KW-0560">Oxidoreductase</keyword>
<gene>
    <name evidence="12" type="ORF">SAMN05660923_01368</name>
</gene>
<keyword evidence="13" id="KW-1185">Reference proteome</keyword>
<dbReference type="InterPro" id="IPR017938">
    <property type="entry name" value="Riboflavin_synthase-like_b-brl"/>
</dbReference>
<protein>
    <submittedName>
        <fullName evidence="12">Ferredoxin-NADP reductase</fullName>
    </submittedName>
</protein>
<sequence>MENYYIKTNRTFTTIRRNAWIFTVLVAIGGLWVPKLGLLVILIMLSLTTTSFFKGRHWCGNFCPHGSLFDRITLPISFNRKIPNFLKSKYMTIGFFIFFMFNFTRKLMNAFTLWGNYNFLDRLGLVFVTTYLMVLITGGLFAVLINPRTWCQFCPMGSIQKVVHKLGRMVGITEKTEMKVTIENVNKCHKCGKCSRVCPFQLTPYLEFGEDNQFHNINCIKCATCVENCPANILSLKTKEEAIELKKNSNSIGYENKQKIKAKITDIKNLKDNIREYTFSFIYPEKVDYKPGQFILVKIQDEPKAFRAYSISSSNENSTKLSIIIKKVEKGYGTNIIFNNFKVGDVVELEGPMGNELVVDGTIEKILFIGNGIGITPFIGLTKEVLANKPNVKEVKLLDGQRYEDEFLYRDYFESLVKEDKRFHYLPIVSRDKNSSIKKGYVTHLLKDMDLEGYKVYMCGSKNMIIDSYRILLDKGVKKEDIFYESEERIAILN</sequence>
<evidence type="ECO:0000259" key="10">
    <source>
        <dbReference type="PROSITE" id="PS51379"/>
    </source>
</evidence>
<dbReference type="CDD" id="cd00322">
    <property type="entry name" value="FNR_like"/>
    <property type="match status" value="1"/>
</dbReference>
<dbReference type="Gene3D" id="2.40.30.10">
    <property type="entry name" value="Translation factors"/>
    <property type="match status" value="1"/>
</dbReference>
<feature type="transmembrane region" description="Helical" evidence="9">
    <location>
        <begin position="125"/>
        <end position="145"/>
    </location>
</feature>
<dbReference type="InterPro" id="IPR050415">
    <property type="entry name" value="MRET"/>
</dbReference>
<keyword evidence="3" id="KW-0001">2Fe-2S</keyword>
<dbReference type="Gene3D" id="3.40.50.80">
    <property type="entry name" value="Nucleotide-binding domain of ferredoxin-NADP reductase (FNR) module"/>
    <property type="match status" value="1"/>
</dbReference>
<evidence type="ECO:0000256" key="3">
    <source>
        <dbReference type="ARBA" id="ARBA00022714"/>
    </source>
</evidence>
<evidence type="ECO:0000256" key="5">
    <source>
        <dbReference type="ARBA" id="ARBA00022827"/>
    </source>
</evidence>
<evidence type="ECO:0000256" key="8">
    <source>
        <dbReference type="ARBA" id="ARBA00023014"/>
    </source>
</evidence>
<dbReference type="Pfam" id="PF12801">
    <property type="entry name" value="Fer4_5"/>
    <property type="match status" value="2"/>
</dbReference>
<comment type="cofactor">
    <cofactor evidence="1">
        <name>FAD</name>
        <dbReference type="ChEBI" id="CHEBI:57692"/>
    </cofactor>
</comment>
<dbReference type="PROSITE" id="PS00198">
    <property type="entry name" value="4FE4S_FER_1"/>
    <property type="match status" value="2"/>
</dbReference>
<evidence type="ECO:0000313" key="12">
    <source>
        <dbReference type="EMBL" id="SDW88906.1"/>
    </source>
</evidence>
<feature type="transmembrane region" description="Helical" evidence="9">
    <location>
        <begin position="20"/>
        <end position="45"/>
    </location>
</feature>
<evidence type="ECO:0000313" key="13">
    <source>
        <dbReference type="Proteomes" id="UP000198828"/>
    </source>
</evidence>
<dbReference type="EMBL" id="FNNG01000005">
    <property type="protein sequence ID" value="SDW88906.1"/>
    <property type="molecule type" value="Genomic_DNA"/>
</dbReference>
<proteinExistence type="predicted"/>
<dbReference type="GO" id="GO:0046872">
    <property type="term" value="F:metal ion binding"/>
    <property type="evidence" value="ECO:0007669"/>
    <property type="project" value="UniProtKB-KW"/>
</dbReference>
<keyword evidence="5" id="KW-0274">FAD</keyword>
<dbReference type="PROSITE" id="PS51379">
    <property type="entry name" value="4FE4S_FER_2"/>
    <property type="match status" value="2"/>
</dbReference>
<dbReference type="InterPro" id="IPR017900">
    <property type="entry name" value="4Fe4S_Fe_S_CS"/>
</dbReference>
<name>A0A1H2X824_9FIRM</name>
<dbReference type="PROSITE" id="PS51384">
    <property type="entry name" value="FAD_FR"/>
    <property type="match status" value="1"/>
</dbReference>
<keyword evidence="9" id="KW-1133">Transmembrane helix</keyword>
<dbReference type="PANTHER" id="PTHR47354">
    <property type="entry name" value="NADH OXIDOREDUCTASE HCR"/>
    <property type="match status" value="1"/>
</dbReference>
<dbReference type="RefSeq" id="WP_093752125.1">
    <property type="nucleotide sequence ID" value="NZ_FNNG01000005.1"/>
</dbReference>
<dbReference type="SUPFAM" id="SSF63380">
    <property type="entry name" value="Riboflavin synthase domain-like"/>
    <property type="match status" value="1"/>
</dbReference>
<keyword evidence="8" id="KW-0411">Iron-sulfur</keyword>
<keyword evidence="9" id="KW-0812">Transmembrane</keyword>
<dbReference type="AlphaFoldDB" id="A0A1H2X824"/>
<dbReference type="Pfam" id="PF13187">
    <property type="entry name" value="Fer4_9"/>
    <property type="match status" value="1"/>
</dbReference>
<evidence type="ECO:0000256" key="6">
    <source>
        <dbReference type="ARBA" id="ARBA00023002"/>
    </source>
</evidence>
<dbReference type="InterPro" id="IPR017927">
    <property type="entry name" value="FAD-bd_FR_type"/>
</dbReference>
<dbReference type="InterPro" id="IPR001709">
    <property type="entry name" value="Flavoprot_Pyr_Nucl_cyt_Rdtase"/>
</dbReference>
<reference evidence="12 13" key="1">
    <citation type="submission" date="2016-10" db="EMBL/GenBank/DDBJ databases">
        <authorList>
            <person name="de Groot N.N."/>
        </authorList>
    </citation>
    <scope>NUCLEOTIDE SEQUENCE [LARGE SCALE GENOMIC DNA]</scope>
    <source>
        <strain evidence="12 13">DSM 23310</strain>
    </source>
</reference>
<evidence type="ECO:0000256" key="4">
    <source>
        <dbReference type="ARBA" id="ARBA00022723"/>
    </source>
</evidence>
<dbReference type="OrthoDB" id="9786132at2"/>
<evidence type="ECO:0000256" key="9">
    <source>
        <dbReference type="SAM" id="Phobius"/>
    </source>
</evidence>
<organism evidence="12 13">
    <name type="scientific">Tepidimicrobium xylanilyticum</name>
    <dbReference type="NCBI Taxonomy" id="1123352"/>
    <lineage>
        <taxon>Bacteria</taxon>
        <taxon>Bacillati</taxon>
        <taxon>Bacillota</taxon>
        <taxon>Tissierellia</taxon>
        <taxon>Tissierellales</taxon>
        <taxon>Tepidimicrobiaceae</taxon>
        <taxon>Tepidimicrobium</taxon>
    </lineage>
</organism>
<feature type="domain" description="FAD-binding FR-type" evidence="11">
    <location>
        <begin position="257"/>
        <end position="359"/>
    </location>
</feature>
<dbReference type="InterPro" id="IPR017896">
    <property type="entry name" value="4Fe4S_Fe-S-bd"/>
</dbReference>
<feature type="domain" description="4Fe-4S ferredoxin-type" evidence="10">
    <location>
        <begin position="210"/>
        <end position="239"/>
    </location>
</feature>
<dbReference type="Gene3D" id="3.30.70.20">
    <property type="match status" value="1"/>
</dbReference>
<dbReference type="PRINTS" id="PR00371">
    <property type="entry name" value="FPNCR"/>
</dbReference>
<evidence type="ECO:0000256" key="7">
    <source>
        <dbReference type="ARBA" id="ARBA00023004"/>
    </source>
</evidence>
<keyword evidence="7" id="KW-0408">Iron</keyword>
<evidence type="ECO:0000259" key="11">
    <source>
        <dbReference type="PROSITE" id="PS51384"/>
    </source>
</evidence>
<dbReference type="Proteomes" id="UP000198828">
    <property type="component" value="Unassembled WGS sequence"/>
</dbReference>
<feature type="domain" description="4Fe-4S ferredoxin-type" evidence="10">
    <location>
        <begin position="178"/>
        <end position="208"/>
    </location>
</feature>
<dbReference type="Pfam" id="PF00970">
    <property type="entry name" value="FAD_binding_6"/>
    <property type="match status" value="1"/>
</dbReference>
<dbReference type="SUPFAM" id="SSF54862">
    <property type="entry name" value="4Fe-4S ferredoxins"/>
    <property type="match status" value="1"/>
</dbReference>